<feature type="compositionally biased region" description="Basic and acidic residues" evidence="1">
    <location>
        <begin position="144"/>
        <end position="154"/>
    </location>
</feature>
<feature type="region of interest" description="Disordered" evidence="1">
    <location>
        <begin position="95"/>
        <end position="154"/>
    </location>
</feature>
<evidence type="ECO:0008006" key="4">
    <source>
        <dbReference type="Google" id="ProtNLM"/>
    </source>
</evidence>
<keyword evidence="3" id="KW-1185">Reference proteome</keyword>
<comment type="caution">
    <text evidence="2">The sequence shown here is derived from an EMBL/GenBank/DDBJ whole genome shotgun (WGS) entry which is preliminary data.</text>
</comment>
<feature type="compositionally biased region" description="Acidic residues" evidence="1">
    <location>
        <begin position="116"/>
        <end position="136"/>
    </location>
</feature>
<feature type="compositionally biased region" description="Basic and acidic residues" evidence="1">
    <location>
        <begin position="95"/>
        <end position="115"/>
    </location>
</feature>
<gene>
    <name evidence="2" type="ORF">RirG_152880</name>
</gene>
<organism evidence="2 3">
    <name type="scientific">Rhizophagus irregularis (strain DAOM 197198w)</name>
    <name type="common">Glomus intraradices</name>
    <dbReference type="NCBI Taxonomy" id="1432141"/>
    <lineage>
        <taxon>Eukaryota</taxon>
        <taxon>Fungi</taxon>
        <taxon>Fungi incertae sedis</taxon>
        <taxon>Mucoromycota</taxon>
        <taxon>Glomeromycotina</taxon>
        <taxon>Glomeromycetes</taxon>
        <taxon>Glomerales</taxon>
        <taxon>Glomeraceae</taxon>
        <taxon>Rhizophagus</taxon>
    </lineage>
</organism>
<dbReference type="SUPFAM" id="SSF50630">
    <property type="entry name" value="Acid proteases"/>
    <property type="match status" value="1"/>
</dbReference>
<dbReference type="Pfam" id="PF13650">
    <property type="entry name" value="Asp_protease_2"/>
    <property type="match status" value="1"/>
</dbReference>
<dbReference type="CDD" id="cd00303">
    <property type="entry name" value="retropepsin_like"/>
    <property type="match status" value="1"/>
</dbReference>
<dbReference type="Gene3D" id="2.40.70.10">
    <property type="entry name" value="Acid Proteases"/>
    <property type="match status" value="1"/>
</dbReference>
<accession>A0A015J1H8</accession>
<reference evidence="2 3" key="1">
    <citation type="submission" date="2014-02" db="EMBL/GenBank/DDBJ databases">
        <title>Single nucleus genome sequencing reveals high similarity among nuclei of an endomycorrhizal fungus.</title>
        <authorList>
            <person name="Lin K."/>
            <person name="Geurts R."/>
            <person name="Zhang Z."/>
            <person name="Limpens E."/>
            <person name="Saunders D.G."/>
            <person name="Mu D."/>
            <person name="Pang E."/>
            <person name="Cao H."/>
            <person name="Cha H."/>
            <person name="Lin T."/>
            <person name="Zhou Q."/>
            <person name="Shang Y."/>
            <person name="Li Y."/>
            <person name="Ivanov S."/>
            <person name="Sharma T."/>
            <person name="Velzen R.V."/>
            <person name="Ruijter N.D."/>
            <person name="Aanen D.K."/>
            <person name="Win J."/>
            <person name="Kamoun S."/>
            <person name="Bisseling T."/>
            <person name="Huang S."/>
        </authorList>
    </citation>
    <scope>NUCLEOTIDE SEQUENCE [LARGE SCALE GENOMIC DNA]</scope>
    <source>
        <strain evidence="3">DAOM197198w</strain>
    </source>
</reference>
<evidence type="ECO:0000313" key="3">
    <source>
        <dbReference type="Proteomes" id="UP000022910"/>
    </source>
</evidence>
<protein>
    <recommendedName>
        <fullName evidence="4">Peptidase A2 domain-containing protein</fullName>
    </recommendedName>
</protein>
<dbReference type="InterPro" id="IPR021109">
    <property type="entry name" value="Peptidase_aspartic_dom_sf"/>
</dbReference>
<dbReference type="Proteomes" id="UP000022910">
    <property type="component" value="Unassembled WGS sequence"/>
</dbReference>
<dbReference type="EMBL" id="JEMT01023972">
    <property type="protein sequence ID" value="EXX63377.1"/>
    <property type="molecule type" value="Genomic_DNA"/>
</dbReference>
<evidence type="ECO:0000256" key="1">
    <source>
        <dbReference type="SAM" id="MobiDB-lite"/>
    </source>
</evidence>
<proteinExistence type="predicted"/>
<name>A0A015J1H8_RHIIW</name>
<evidence type="ECO:0000313" key="2">
    <source>
        <dbReference type="EMBL" id="EXX63377.1"/>
    </source>
</evidence>
<dbReference type="HOGENOM" id="CLU_131666_0_0_1"/>
<sequence>MIRALVDTGAGPSVITNELRKELNIPIMKKSDVVLTIADGNSIALLGRVEIRIEIDENLEIPLEFEVINSRRKDLILGTDLLRYGIINMKEGKKNVEFEESENRGEFNEDPKNMDDIDGNSSEESEGEDEYEEMEKEELLSIVKTDREKRDGEK</sequence>
<dbReference type="AlphaFoldDB" id="A0A015J1H8"/>